<keyword evidence="2" id="KW-0378">Hydrolase</keyword>
<evidence type="ECO:0000313" key="2">
    <source>
        <dbReference type="EMBL" id="TPE55559.1"/>
    </source>
</evidence>
<evidence type="ECO:0000313" key="3">
    <source>
        <dbReference type="Proteomes" id="UP000315901"/>
    </source>
</evidence>
<dbReference type="SUPFAM" id="SSF53474">
    <property type="entry name" value="alpha/beta-Hydrolases"/>
    <property type="match status" value="1"/>
</dbReference>
<proteinExistence type="predicted"/>
<gene>
    <name evidence="2" type="ORF">FJM67_00470</name>
</gene>
<accession>A0A501X541</accession>
<dbReference type="OrthoDB" id="652634at2"/>
<dbReference type="InterPro" id="IPR029058">
    <property type="entry name" value="AB_hydrolase_fold"/>
</dbReference>
<feature type="domain" description="KANL3/Tex30 alpha/beta hydrolase-like" evidence="1">
    <location>
        <begin position="1"/>
        <end position="170"/>
    </location>
</feature>
<dbReference type="InterPro" id="IPR026555">
    <property type="entry name" value="NSL3/Tex30"/>
</dbReference>
<sequence length="177" mass="19627">MKNFNTQLSLALGVKVTPITLAYMKEMEVDGRRRPPPKLVTLVDEVIAQLPKNAEVVLIGKSMGARIALEIAARIPVKCCIALGFPFHPVGKPEKSRLHHFNGLGNTPCVVFQGNRDKFGDPSWLSGVELPESVTLKWLSGLDHDFQGLKREGYCAVEVMKYLVEEVVPWCTGKIED</sequence>
<keyword evidence="3" id="KW-1185">Reference proteome</keyword>
<reference evidence="2 3" key="1">
    <citation type="submission" date="2019-06" db="EMBL/GenBank/DDBJ databases">
        <title>A novel bacterium of genus Marinomonas, isolated from coastal sand.</title>
        <authorList>
            <person name="Huang H."/>
            <person name="Mo K."/>
            <person name="Hu Y."/>
        </authorList>
    </citation>
    <scope>NUCLEOTIDE SEQUENCE [LARGE SCALE GENOMIC DNA]</scope>
    <source>
        <strain evidence="2 3">HB171799</strain>
    </source>
</reference>
<dbReference type="Proteomes" id="UP000315901">
    <property type="component" value="Unassembled WGS sequence"/>
</dbReference>
<organism evidence="2 3">
    <name type="scientific">Maribrevibacterium harenarium</name>
    <dbReference type="NCBI Taxonomy" id="2589817"/>
    <lineage>
        <taxon>Bacteria</taxon>
        <taxon>Pseudomonadati</taxon>
        <taxon>Pseudomonadota</taxon>
        <taxon>Gammaproteobacteria</taxon>
        <taxon>Oceanospirillales</taxon>
        <taxon>Oceanospirillaceae</taxon>
        <taxon>Maribrevibacterium</taxon>
    </lineage>
</organism>
<dbReference type="Gene3D" id="3.40.50.1820">
    <property type="entry name" value="alpha/beta hydrolase"/>
    <property type="match status" value="1"/>
</dbReference>
<name>A0A501X541_9GAMM</name>
<dbReference type="InterPro" id="IPR046879">
    <property type="entry name" value="KANL3/Tex30_Abhydrolase"/>
</dbReference>
<dbReference type="Pfam" id="PF20408">
    <property type="entry name" value="Abhydrolase_11"/>
    <property type="match status" value="1"/>
</dbReference>
<comment type="caution">
    <text evidence="2">The sequence shown here is derived from an EMBL/GenBank/DDBJ whole genome shotgun (WGS) entry which is preliminary data.</text>
</comment>
<dbReference type="PANTHER" id="PTHR13136">
    <property type="entry name" value="TESTIS DEVELOPMENT PROTEIN PRTD"/>
    <property type="match status" value="1"/>
</dbReference>
<dbReference type="AlphaFoldDB" id="A0A501X541"/>
<evidence type="ECO:0000259" key="1">
    <source>
        <dbReference type="Pfam" id="PF20408"/>
    </source>
</evidence>
<protein>
    <submittedName>
        <fullName evidence="2">Hydrolase</fullName>
    </submittedName>
</protein>
<dbReference type="PANTHER" id="PTHR13136:SF11">
    <property type="entry name" value="TESTIS-EXPRESSED PROTEIN 30"/>
    <property type="match status" value="1"/>
</dbReference>
<dbReference type="GO" id="GO:0016787">
    <property type="term" value="F:hydrolase activity"/>
    <property type="evidence" value="ECO:0007669"/>
    <property type="project" value="UniProtKB-KW"/>
</dbReference>
<dbReference type="EMBL" id="VFRR01000001">
    <property type="protein sequence ID" value="TPE55559.1"/>
    <property type="molecule type" value="Genomic_DNA"/>
</dbReference>